<dbReference type="CDD" id="cd02522">
    <property type="entry name" value="GT_2_like_a"/>
    <property type="match status" value="1"/>
</dbReference>
<dbReference type="PANTHER" id="PTHR43646">
    <property type="entry name" value="GLYCOSYLTRANSFERASE"/>
    <property type="match status" value="1"/>
</dbReference>
<dbReference type="GO" id="GO:0005886">
    <property type="term" value="C:plasma membrane"/>
    <property type="evidence" value="ECO:0007669"/>
    <property type="project" value="UniProtKB-SubCell"/>
</dbReference>
<dbReference type="EMBL" id="SJPX01000002">
    <property type="protein sequence ID" value="TWU55234.1"/>
    <property type="molecule type" value="Genomic_DNA"/>
</dbReference>
<dbReference type="SUPFAM" id="SSF53448">
    <property type="entry name" value="Nucleotide-diphospho-sugar transferases"/>
    <property type="match status" value="1"/>
</dbReference>
<dbReference type="Gene3D" id="3.90.550.10">
    <property type="entry name" value="Spore Coat Polysaccharide Biosynthesis Protein SpsA, Chain A"/>
    <property type="match status" value="1"/>
</dbReference>
<evidence type="ECO:0000256" key="4">
    <source>
        <dbReference type="ARBA" id="ARBA00022679"/>
    </source>
</evidence>
<evidence type="ECO:0000256" key="2">
    <source>
        <dbReference type="ARBA" id="ARBA00022475"/>
    </source>
</evidence>
<keyword evidence="3" id="KW-0328">Glycosyltransferase</keyword>
<name>A0A5C6F3X4_9BACT</name>
<dbReference type="InterPro" id="IPR029044">
    <property type="entry name" value="Nucleotide-diphossugar_trans"/>
</dbReference>
<dbReference type="RefSeq" id="WP_246151464.1">
    <property type="nucleotide sequence ID" value="NZ_SJPX01000002.1"/>
</dbReference>
<keyword evidence="5" id="KW-0472">Membrane</keyword>
<dbReference type="InterPro" id="IPR001173">
    <property type="entry name" value="Glyco_trans_2-like"/>
</dbReference>
<evidence type="ECO:0000256" key="1">
    <source>
        <dbReference type="ARBA" id="ARBA00004236"/>
    </source>
</evidence>
<dbReference type="NCBIfam" id="TIGR04283">
    <property type="entry name" value="glyco_like_mftF"/>
    <property type="match status" value="1"/>
</dbReference>
<accession>A0A5C6F3X4</accession>
<proteinExistence type="predicted"/>
<keyword evidence="4 7" id="KW-0808">Transferase</keyword>
<evidence type="ECO:0000259" key="6">
    <source>
        <dbReference type="Pfam" id="PF00535"/>
    </source>
</evidence>
<dbReference type="InterPro" id="IPR026461">
    <property type="entry name" value="Trfase_2_rSAM/seldom_assoc"/>
</dbReference>
<evidence type="ECO:0000313" key="8">
    <source>
        <dbReference type="Proteomes" id="UP000317977"/>
    </source>
</evidence>
<dbReference type="Pfam" id="PF00535">
    <property type="entry name" value="Glycos_transf_2"/>
    <property type="match status" value="1"/>
</dbReference>
<dbReference type="PANTHER" id="PTHR43646:SF2">
    <property type="entry name" value="GLYCOSYLTRANSFERASE 2-LIKE DOMAIN-CONTAINING PROTEIN"/>
    <property type="match status" value="1"/>
</dbReference>
<keyword evidence="8" id="KW-1185">Reference proteome</keyword>
<comment type="subcellular location">
    <subcellularLocation>
        <location evidence="1">Cell membrane</location>
    </subcellularLocation>
</comment>
<evidence type="ECO:0000313" key="7">
    <source>
        <dbReference type="EMBL" id="TWU55234.1"/>
    </source>
</evidence>
<feature type="domain" description="Glycosyltransferase 2-like" evidence="6">
    <location>
        <begin position="2"/>
        <end position="129"/>
    </location>
</feature>
<evidence type="ECO:0000256" key="3">
    <source>
        <dbReference type="ARBA" id="ARBA00022676"/>
    </source>
</evidence>
<dbReference type="GO" id="GO:0016757">
    <property type="term" value="F:glycosyltransferase activity"/>
    <property type="evidence" value="ECO:0007669"/>
    <property type="project" value="UniProtKB-KW"/>
</dbReference>
<evidence type="ECO:0000256" key="5">
    <source>
        <dbReference type="ARBA" id="ARBA00023136"/>
    </source>
</evidence>
<gene>
    <name evidence="7" type="ORF">Poly59_15310</name>
</gene>
<organism evidence="7 8">
    <name type="scientific">Rubripirellula reticaptiva</name>
    <dbReference type="NCBI Taxonomy" id="2528013"/>
    <lineage>
        <taxon>Bacteria</taxon>
        <taxon>Pseudomonadati</taxon>
        <taxon>Planctomycetota</taxon>
        <taxon>Planctomycetia</taxon>
        <taxon>Pirellulales</taxon>
        <taxon>Pirellulaceae</taxon>
        <taxon>Rubripirellula</taxon>
    </lineage>
</organism>
<reference evidence="7 8" key="1">
    <citation type="submission" date="2019-02" db="EMBL/GenBank/DDBJ databases">
        <title>Deep-cultivation of Planctomycetes and their phenomic and genomic characterization uncovers novel biology.</title>
        <authorList>
            <person name="Wiegand S."/>
            <person name="Jogler M."/>
            <person name="Boedeker C."/>
            <person name="Pinto D."/>
            <person name="Vollmers J."/>
            <person name="Rivas-Marin E."/>
            <person name="Kohn T."/>
            <person name="Peeters S.H."/>
            <person name="Heuer A."/>
            <person name="Rast P."/>
            <person name="Oberbeckmann S."/>
            <person name="Bunk B."/>
            <person name="Jeske O."/>
            <person name="Meyerdierks A."/>
            <person name="Storesund J.E."/>
            <person name="Kallscheuer N."/>
            <person name="Luecker S."/>
            <person name="Lage O.M."/>
            <person name="Pohl T."/>
            <person name="Merkel B.J."/>
            <person name="Hornburger P."/>
            <person name="Mueller R.-W."/>
            <person name="Bruemmer F."/>
            <person name="Labrenz M."/>
            <person name="Spormann A.M."/>
            <person name="Op Den Camp H."/>
            <person name="Overmann J."/>
            <person name="Amann R."/>
            <person name="Jetten M.S.M."/>
            <person name="Mascher T."/>
            <person name="Medema M.H."/>
            <person name="Devos D.P."/>
            <person name="Kaster A.-K."/>
            <person name="Ovreas L."/>
            <person name="Rohde M."/>
            <person name="Galperin M.Y."/>
            <person name="Jogler C."/>
        </authorList>
    </citation>
    <scope>NUCLEOTIDE SEQUENCE [LARGE SCALE GENOMIC DNA]</scope>
    <source>
        <strain evidence="7 8">Poly59</strain>
    </source>
</reference>
<dbReference type="AlphaFoldDB" id="A0A5C6F3X4"/>
<protein>
    <submittedName>
        <fullName evidence="7">Glycosyl transferase family 2</fullName>
    </submittedName>
</protein>
<dbReference type="Proteomes" id="UP000317977">
    <property type="component" value="Unassembled WGS sequence"/>
</dbReference>
<sequence>MVIPTRNESANIAAAIRSAIAAGAAEVIVADAGSHDDTVEQATRAGAHKIVRSLPGRGTQQNSGAMMATANWLLFLHADNRLAPDCLVQISNHPKIQAKTAVWGAFQQHIDSPKRIYRAIEWGNAARVRWRSMAFGDQAIFVRRDVFKRIGGFDDIPLMEDVRISQKLRKQSKPLLLPGPLQISARRWEQNGPVRQTLINWRLQFAHATGTRPEELARRYESR</sequence>
<keyword evidence="2" id="KW-1003">Cell membrane</keyword>
<comment type="caution">
    <text evidence="7">The sequence shown here is derived from an EMBL/GenBank/DDBJ whole genome shotgun (WGS) entry which is preliminary data.</text>
</comment>